<accession>A0A286URX9</accession>
<sequence>MVDSDRDQTRKILDDENAASVIQRAWRRRQRRRNGVLDVQARWEEVAIHAKLQTQREAANQGRNDPLSRWKRAAFLAGRLGGATDGGHQLAHDEWRQHSQTTIEGSHLQASYTENVKILETQHWLELTDSKHRYGSNCSEGIYAFFDRD</sequence>
<dbReference type="Proteomes" id="UP000217199">
    <property type="component" value="Unassembled WGS sequence"/>
</dbReference>
<organism evidence="1 2">
    <name type="scientific">Pyrrhoderma noxium</name>
    <dbReference type="NCBI Taxonomy" id="2282107"/>
    <lineage>
        <taxon>Eukaryota</taxon>
        <taxon>Fungi</taxon>
        <taxon>Dikarya</taxon>
        <taxon>Basidiomycota</taxon>
        <taxon>Agaricomycotina</taxon>
        <taxon>Agaricomycetes</taxon>
        <taxon>Hymenochaetales</taxon>
        <taxon>Hymenochaetaceae</taxon>
        <taxon>Pyrrhoderma</taxon>
    </lineage>
</organism>
<comment type="caution">
    <text evidence="1">The sequence shown here is derived from an EMBL/GenBank/DDBJ whole genome shotgun (WGS) entry which is preliminary data.</text>
</comment>
<dbReference type="InParanoid" id="A0A286URX9"/>
<keyword evidence="2" id="KW-1185">Reference proteome</keyword>
<evidence type="ECO:0000313" key="1">
    <source>
        <dbReference type="EMBL" id="PAV22356.1"/>
    </source>
</evidence>
<dbReference type="STRING" id="2282107.A0A286URX9"/>
<dbReference type="AlphaFoldDB" id="A0A286URX9"/>
<evidence type="ECO:0000313" key="2">
    <source>
        <dbReference type="Proteomes" id="UP000217199"/>
    </source>
</evidence>
<gene>
    <name evidence="1" type="ORF">PNOK_0231300</name>
</gene>
<protein>
    <submittedName>
        <fullName evidence="1">Uncharacterized protein</fullName>
    </submittedName>
</protein>
<dbReference type="EMBL" id="NBII01000002">
    <property type="protein sequence ID" value="PAV22356.1"/>
    <property type="molecule type" value="Genomic_DNA"/>
</dbReference>
<name>A0A286URX9_9AGAM</name>
<reference evidence="1 2" key="1">
    <citation type="journal article" date="2017" name="Mol. Ecol.">
        <title>Comparative and population genomic landscape of Phellinus noxius: A hypervariable fungus causing root rot in trees.</title>
        <authorList>
            <person name="Chung C.L."/>
            <person name="Lee T.J."/>
            <person name="Akiba M."/>
            <person name="Lee H.H."/>
            <person name="Kuo T.H."/>
            <person name="Liu D."/>
            <person name="Ke H.M."/>
            <person name="Yokoi T."/>
            <person name="Roa M.B."/>
            <person name="Lu M.J."/>
            <person name="Chang Y.Y."/>
            <person name="Ann P.J."/>
            <person name="Tsai J.N."/>
            <person name="Chen C.Y."/>
            <person name="Tzean S.S."/>
            <person name="Ota Y."/>
            <person name="Hattori T."/>
            <person name="Sahashi N."/>
            <person name="Liou R.F."/>
            <person name="Kikuchi T."/>
            <person name="Tsai I.J."/>
        </authorList>
    </citation>
    <scope>NUCLEOTIDE SEQUENCE [LARGE SCALE GENOMIC DNA]</scope>
    <source>
        <strain evidence="1 2">FFPRI411160</strain>
    </source>
</reference>
<dbReference type="OrthoDB" id="7344096at2759"/>
<proteinExistence type="predicted"/>